<keyword evidence="5 9" id="KW-0812">Transmembrane</keyword>
<dbReference type="InterPro" id="IPR043142">
    <property type="entry name" value="PapC-like_C_sf"/>
</dbReference>
<dbReference type="PROSITE" id="PS01151">
    <property type="entry name" value="FIMBRIAL_USHER"/>
    <property type="match status" value="1"/>
</dbReference>
<keyword evidence="7 9" id="KW-0472">Membrane</keyword>
<keyword evidence="8 9" id="KW-0998">Cell outer membrane</keyword>
<dbReference type="AlphaFoldDB" id="A0A2N5EK51"/>
<evidence type="ECO:0000313" key="13">
    <source>
        <dbReference type="Proteomes" id="UP000234626"/>
    </source>
</evidence>
<dbReference type="GO" id="GO:0009279">
    <property type="term" value="C:cell outer membrane"/>
    <property type="evidence" value="ECO:0007669"/>
    <property type="project" value="UniProtKB-SubCell"/>
</dbReference>
<keyword evidence="6" id="KW-0732">Signal</keyword>
<dbReference type="Proteomes" id="UP000234626">
    <property type="component" value="Unassembled WGS sequence"/>
</dbReference>
<keyword evidence="9" id="KW-1029">Fimbrium biogenesis</keyword>
<keyword evidence="4" id="KW-1134">Transmembrane beta strand</keyword>
<sequence length="851" mass="91025">MPLYGVTPFIATAGVTPGVYFLPTSQIIMPLISLSVRTGIISTFLPLLILSFPLSATEFNLHALDADARHNIDLAAFADPGSMMAGEYLVNVTVNGQPLPDPVLLAWRAAPQAIGPQPCIPDTLADALGLQPAIRRTLPLAQGCVSFAARPGITFTLDRASQTLAITVPQAWLAYTDRQGVPRALWHHGIGGAFLDYNLFAAHYAPQQGGARNTLDAYGTAGVNLGAWRLRSDLHYFTGDDAGDEDHRLSPSRLYAFRPLPSVNGKLTLGETDLHSDIFDGFAFTGAALESDERMLPYHLRGYAPQVSGMARTHARVTLSQNGRTLYQTDVPPGPFLIQDLSEAYQGALEVAVTEEDGSRTTFTVEAAGVPFLTRKGQWRYKLAGGRLTGQPGGAVREPDFYSGEFSWGAFNQTSLYGGLLTSGSDYRALSLGAGQNLMHLGAVSFDVTQAQATLPHQAAVRGTRYRLSYNKRFAAGNSGIALSGDRYADPHFLSLADLARGGPAQGRAEKQSVNLIANHYMTPLKVSLALSLRNQRDWQGADENTYTLTLGRMFDLGPLRSLSASLSAGRTRSEAGGSDKQFYVSFSLPLHDGDRLSYSVQQGEGVDQLLNYAAFPDRDSNWGLSVGHQHGGSEPGMLARGNVQQRSALGELALAASYKQQAYYSVNAGWAGSITATRHGAALHRYNQGNEPRLMVDGNGVAAIPLNNGSAVTNPFGVAVIPTLNSYQPAEVRVDVNHLPEDVTVHNNVLRQTFTEGAIGYRPLNAVQGGKGMVVIRLADGTFPPLGAEIVDEARALSVGMVSEAGMAYLQGVAPGHVLHVQWGRGKACRLTLPDTFPATGGTLLLPCGD</sequence>
<feature type="domain" description="PapC N-terminal" evidence="11">
    <location>
        <begin position="58"/>
        <end position="199"/>
    </location>
</feature>
<dbReference type="Gene3D" id="2.60.40.2070">
    <property type="match status" value="1"/>
</dbReference>
<evidence type="ECO:0000256" key="7">
    <source>
        <dbReference type="ARBA" id="ARBA00023136"/>
    </source>
</evidence>
<comment type="similarity">
    <text evidence="2 9">Belongs to the fimbrial export usher family.</text>
</comment>
<evidence type="ECO:0000313" key="12">
    <source>
        <dbReference type="EMBL" id="PLR46497.1"/>
    </source>
</evidence>
<comment type="caution">
    <text evidence="12">The sequence shown here is derived from an EMBL/GenBank/DDBJ whole genome shotgun (WGS) entry which is preliminary data.</text>
</comment>
<dbReference type="Pfam" id="PF00577">
    <property type="entry name" value="Usher"/>
    <property type="match status" value="1"/>
</dbReference>
<evidence type="ECO:0000256" key="5">
    <source>
        <dbReference type="ARBA" id="ARBA00022692"/>
    </source>
</evidence>
<evidence type="ECO:0000256" key="1">
    <source>
        <dbReference type="ARBA" id="ARBA00004571"/>
    </source>
</evidence>
<dbReference type="InterPro" id="IPR025885">
    <property type="entry name" value="PapC_N"/>
</dbReference>
<dbReference type="Gene3D" id="2.60.40.2610">
    <property type="entry name" value="Outer membrane usher protein FimD, plug domain"/>
    <property type="match status" value="1"/>
</dbReference>
<evidence type="ECO:0000256" key="9">
    <source>
        <dbReference type="RuleBase" id="RU003884"/>
    </source>
</evidence>
<keyword evidence="3 9" id="KW-0813">Transport</keyword>
<evidence type="ECO:0008006" key="14">
    <source>
        <dbReference type="Google" id="ProtNLM"/>
    </source>
</evidence>
<evidence type="ECO:0000256" key="3">
    <source>
        <dbReference type="ARBA" id="ARBA00022448"/>
    </source>
</evidence>
<dbReference type="GO" id="GO:0015473">
    <property type="term" value="F:fimbrial usher porin activity"/>
    <property type="evidence" value="ECO:0007669"/>
    <property type="project" value="InterPro"/>
</dbReference>
<dbReference type="RefSeq" id="WP_101835580.1">
    <property type="nucleotide sequence ID" value="NZ_PJZK01000018.1"/>
</dbReference>
<accession>A0A2N5EK51</accession>
<dbReference type="InterPro" id="IPR042186">
    <property type="entry name" value="FimD_plug_dom"/>
</dbReference>
<evidence type="ECO:0000259" key="10">
    <source>
        <dbReference type="Pfam" id="PF13953"/>
    </source>
</evidence>
<evidence type="ECO:0000259" key="11">
    <source>
        <dbReference type="Pfam" id="PF13954"/>
    </source>
</evidence>
<dbReference type="InterPro" id="IPR000015">
    <property type="entry name" value="Fimb_usher"/>
</dbReference>
<dbReference type="InterPro" id="IPR018030">
    <property type="entry name" value="Fimbrial_membr_usher_CS"/>
</dbReference>
<name>A0A2N5EK51_9GAMM</name>
<dbReference type="PANTHER" id="PTHR30451">
    <property type="entry name" value="OUTER MEMBRANE USHER PROTEIN"/>
    <property type="match status" value="1"/>
</dbReference>
<organism evidence="12 13">
    <name type="scientific">Chimaeribacter arupi</name>
    <dbReference type="NCBI Taxonomy" id="2060066"/>
    <lineage>
        <taxon>Bacteria</taxon>
        <taxon>Pseudomonadati</taxon>
        <taxon>Pseudomonadota</taxon>
        <taxon>Gammaproteobacteria</taxon>
        <taxon>Enterobacterales</taxon>
        <taxon>Yersiniaceae</taxon>
        <taxon>Chimaeribacter</taxon>
    </lineage>
</organism>
<dbReference type="Gene3D" id="2.60.40.3110">
    <property type="match status" value="1"/>
</dbReference>
<dbReference type="SUPFAM" id="SSF141729">
    <property type="entry name" value="FimD N-terminal domain-like"/>
    <property type="match status" value="1"/>
</dbReference>
<dbReference type="Gene3D" id="3.10.20.410">
    <property type="match status" value="1"/>
</dbReference>
<dbReference type="InterPro" id="IPR025949">
    <property type="entry name" value="PapC-like_C"/>
</dbReference>
<evidence type="ECO:0000256" key="4">
    <source>
        <dbReference type="ARBA" id="ARBA00022452"/>
    </source>
</evidence>
<comment type="subcellular location">
    <subcellularLocation>
        <location evidence="1 9">Cell outer membrane</location>
        <topology evidence="1 9">Multi-pass membrane protein</topology>
    </subcellularLocation>
</comment>
<evidence type="ECO:0000256" key="6">
    <source>
        <dbReference type="ARBA" id="ARBA00022729"/>
    </source>
</evidence>
<dbReference type="OrthoDB" id="6554712at2"/>
<dbReference type="InterPro" id="IPR037224">
    <property type="entry name" value="PapC_N_sf"/>
</dbReference>
<dbReference type="PANTHER" id="PTHR30451:SF4">
    <property type="entry name" value="OUTER MEMBRANE USHER PROTEIN YQIG-RELATED"/>
    <property type="match status" value="1"/>
</dbReference>
<dbReference type="Pfam" id="PF13953">
    <property type="entry name" value="PapC_C"/>
    <property type="match status" value="1"/>
</dbReference>
<dbReference type="Pfam" id="PF13954">
    <property type="entry name" value="PapC_N"/>
    <property type="match status" value="1"/>
</dbReference>
<evidence type="ECO:0000256" key="2">
    <source>
        <dbReference type="ARBA" id="ARBA00008064"/>
    </source>
</evidence>
<gene>
    <name evidence="12" type="ORF">CYR34_16135</name>
</gene>
<proteinExistence type="inferred from homology"/>
<reference evidence="12 13" key="1">
    <citation type="submission" date="2017-12" db="EMBL/GenBank/DDBJ databases">
        <title>Characterization of six clinical isolates of Enterochimera gen. nov., a novel genus of the Yersiniaciae family and the three species Enterochimera arupensis sp. nov., Enterochimera coloradensis sp. nov, and Enterochimera californica sp. nov.</title>
        <authorList>
            <person name="Rossi A."/>
            <person name="Fisher M."/>
        </authorList>
    </citation>
    <scope>NUCLEOTIDE SEQUENCE [LARGE SCALE GENOMIC DNA]</scope>
    <source>
        <strain evidence="12 13">2016Iso1</strain>
    </source>
</reference>
<keyword evidence="13" id="KW-1185">Reference proteome</keyword>
<feature type="domain" description="PapC-like C-terminal" evidence="10">
    <location>
        <begin position="775"/>
        <end position="833"/>
    </location>
</feature>
<dbReference type="GO" id="GO:0009297">
    <property type="term" value="P:pilus assembly"/>
    <property type="evidence" value="ECO:0007669"/>
    <property type="project" value="InterPro"/>
</dbReference>
<protein>
    <recommendedName>
        <fullName evidence="14">Fimbrial protein</fullName>
    </recommendedName>
</protein>
<dbReference type="EMBL" id="PJZK01000018">
    <property type="protein sequence ID" value="PLR46497.1"/>
    <property type="molecule type" value="Genomic_DNA"/>
</dbReference>
<evidence type="ECO:0000256" key="8">
    <source>
        <dbReference type="ARBA" id="ARBA00023237"/>
    </source>
</evidence>